<feature type="non-terminal residue" evidence="18">
    <location>
        <position position="478"/>
    </location>
</feature>
<protein>
    <submittedName>
        <fullName evidence="18">Uncharacterized protein</fullName>
    </submittedName>
</protein>
<dbReference type="AlphaFoldDB" id="A0AAV2PYJ4"/>
<feature type="signal peptide" evidence="17">
    <location>
        <begin position="1"/>
        <end position="21"/>
    </location>
</feature>
<feature type="region of interest" description="Disordered" evidence="16">
    <location>
        <begin position="133"/>
        <end position="155"/>
    </location>
</feature>
<feature type="chain" id="PRO_5043506160" evidence="17">
    <location>
        <begin position="22"/>
        <end position="478"/>
    </location>
</feature>
<dbReference type="GO" id="GO:0015035">
    <property type="term" value="F:protein-disulfide reductase activity"/>
    <property type="evidence" value="ECO:0007669"/>
    <property type="project" value="InterPro"/>
</dbReference>
<dbReference type="GO" id="GO:0034975">
    <property type="term" value="P:protein folding in endoplasmic reticulum"/>
    <property type="evidence" value="ECO:0007669"/>
    <property type="project" value="InterPro"/>
</dbReference>
<evidence type="ECO:0000256" key="7">
    <source>
        <dbReference type="ARBA" id="ARBA00022729"/>
    </source>
</evidence>
<feature type="compositionally biased region" description="Basic and acidic residues" evidence="16">
    <location>
        <begin position="137"/>
        <end position="155"/>
    </location>
</feature>
<evidence type="ECO:0000256" key="17">
    <source>
        <dbReference type="SAM" id="SignalP"/>
    </source>
</evidence>
<evidence type="ECO:0000256" key="4">
    <source>
        <dbReference type="ARBA" id="ARBA00011802"/>
    </source>
</evidence>
<keyword evidence="11" id="KW-0560">Oxidoreductase</keyword>
<evidence type="ECO:0000256" key="1">
    <source>
        <dbReference type="ARBA" id="ARBA00001974"/>
    </source>
</evidence>
<comment type="caution">
    <text evidence="18">The sequence shown here is derived from an EMBL/GenBank/DDBJ whole genome shotgun (WGS) entry which is preliminary data.</text>
</comment>
<evidence type="ECO:0000256" key="9">
    <source>
        <dbReference type="ARBA" id="ARBA00022827"/>
    </source>
</evidence>
<evidence type="ECO:0000256" key="6">
    <source>
        <dbReference type="ARBA" id="ARBA00022630"/>
    </source>
</evidence>
<keyword evidence="19" id="KW-1185">Reference proteome</keyword>
<dbReference type="Proteomes" id="UP001497623">
    <property type="component" value="Unassembled WGS sequence"/>
</dbReference>
<evidence type="ECO:0000256" key="10">
    <source>
        <dbReference type="ARBA" id="ARBA00022982"/>
    </source>
</evidence>
<evidence type="ECO:0000256" key="11">
    <source>
        <dbReference type="ARBA" id="ARBA00023002"/>
    </source>
</evidence>
<keyword evidence="6" id="KW-0285">Flavoprotein</keyword>
<comment type="similarity">
    <text evidence="3">Belongs to the EROs family.</text>
</comment>
<evidence type="ECO:0000256" key="16">
    <source>
        <dbReference type="SAM" id="MobiDB-lite"/>
    </source>
</evidence>
<dbReference type="InterPro" id="IPR037192">
    <property type="entry name" value="ERO1-like_sf"/>
</dbReference>
<keyword evidence="15" id="KW-0676">Redox-active center</keyword>
<dbReference type="EMBL" id="CAXKWB010001800">
    <property type="protein sequence ID" value="CAL4065515.1"/>
    <property type="molecule type" value="Genomic_DNA"/>
</dbReference>
<dbReference type="PANTHER" id="PTHR12613">
    <property type="entry name" value="ERO1-RELATED"/>
    <property type="match status" value="1"/>
</dbReference>
<evidence type="ECO:0000256" key="15">
    <source>
        <dbReference type="ARBA" id="ARBA00023284"/>
    </source>
</evidence>
<proteinExistence type="inferred from homology"/>
<keyword evidence="7 17" id="KW-0732">Signal</keyword>
<keyword evidence="12" id="KW-0472">Membrane</keyword>
<evidence type="ECO:0000313" key="19">
    <source>
        <dbReference type="Proteomes" id="UP001497623"/>
    </source>
</evidence>
<dbReference type="Pfam" id="PF04137">
    <property type="entry name" value="ERO1"/>
    <property type="match status" value="1"/>
</dbReference>
<name>A0AAV2PYJ4_MEGNR</name>
<evidence type="ECO:0000256" key="2">
    <source>
        <dbReference type="ARBA" id="ARBA00004367"/>
    </source>
</evidence>
<evidence type="ECO:0000256" key="12">
    <source>
        <dbReference type="ARBA" id="ARBA00023136"/>
    </source>
</evidence>
<sequence>MKKDVWLGLLLLAAALETSNGQFFGKKLSPPKKITLLSPVFDNASKKDVDRCFFQLKGNIDDCSCSVETLDSFNNNKIYPRLNSLLEKDYFRYFKVNLKRECPFWVDDSRCAMRFCSVQACTTIPPGLKGEAEAMSNEDKSAMDDKSHMSDGHCDNDDDNLGKLNTTRSEVSKLNFKRWADHDDAQDNFCYLEDESSGESEYVDLLLNPERYTGYAGPSAWRIWTTIYQENCFKPSTKLGPLGEMGAIDVLKDLCLEKRTFYRAISGLHSSINIHLSARYLLSDSMGDGEWGPNLKEFQKRFDPELTGGEGPLRLKNLYFLYLAELRALAKAAPYLANQLYYTGNKEQDADTVKAVEDLLNVAKTFIFGKGSCAAYKQQQDELEFLKNVMNEHGCMNENSCKLSKALAVNGVDTSFNYYVVCFSWLVVHRVALGHSNLPKLAFHLLEVACAILILDFLSSNNKKDFYYATFKLSGIGR</sequence>
<keyword evidence="5" id="KW-0813">Transport</keyword>
<evidence type="ECO:0000313" key="18">
    <source>
        <dbReference type="EMBL" id="CAL4065515.1"/>
    </source>
</evidence>
<gene>
    <name evidence="18" type="ORF">MNOR_LOCUS4843</name>
</gene>
<evidence type="ECO:0000256" key="3">
    <source>
        <dbReference type="ARBA" id="ARBA00008277"/>
    </source>
</evidence>
<dbReference type="PANTHER" id="PTHR12613:SF0">
    <property type="entry name" value="ERO1-LIKE PROTEIN"/>
    <property type="match status" value="1"/>
</dbReference>
<dbReference type="GO" id="GO:0016972">
    <property type="term" value="F:thiol oxidase activity"/>
    <property type="evidence" value="ECO:0007669"/>
    <property type="project" value="InterPro"/>
</dbReference>
<comment type="cofactor">
    <cofactor evidence="1">
        <name>FAD</name>
        <dbReference type="ChEBI" id="CHEBI:57692"/>
    </cofactor>
</comment>
<keyword evidence="9" id="KW-0274">FAD</keyword>
<evidence type="ECO:0000256" key="5">
    <source>
        <dbReference type="ARBA" id="ARBA00022448"/>
    </source>
</evidence>
<keyword evidence="10" id="KW-0249">Electron transport</keyword>
<organism evidence="18 19">
    <name type="scientific">Meganyctiphanes norvegica</name>
    <name type="common">Northern krill</name>
    <name type="synonym">Thysanopoda norvegica</name>
    <dbReference type="NCBI Taxonomy" id="48144"/>
    <lineage>
        <taxon>Eukaryota</taxon>
        <taxon>Metazoa</taxon>
        <taxon>Ecdysozoa</taxon>
        <taxon>Arthropoda</taxon>
        <taxon>Crustacea</taxon>
        <taxon>Multicrustacea</taxon>
        <taxon>Malacostraca</taxon>
        <taxon>Eumalacostraca</taxon>
        <taxon>Eucarida</taxon>
        <taxon>Euphausiacea</taxon>
        <taxon>Euphausiidae</taxon>
        <taxon>Meganyctiphanes</taxon>
    </lineage>
</organism>
<evidence type="ECO:0000256" key="13">
    <source>
        <dbReference type="ARBA" id="ARBA00023157"/>
    </source>
</evidence>
<comment type="subunit">
    <text evidence="4">May function both as a monomer and a homodimer.</text>
</comment>
<evidence type="ECO:0000256" key="8">
    <source>
        <dbReference type="ARBA" id="ARBA00022824"/>
    </source>
</evidence>
<accession>A0AAV2PYJ4</accession>
<keyword evidence="8" id="KW-0256">Endoplasmic reticulum</keyword>
<keyword evidence="14" id="KW-0325">Glycoprotein</keyword>
<keyword evidence="13" id="KW-1015">Disulfide bond</keyword>
<dbReference type="GO" id="GO:0071949">
    <property type="term" value="F:FAD binding"/>
    <property type="evidence" value="ECO:0007669"/>
    <property type="project" value="InterPro"/>
</dbReference>
<reference evidence="18 19" key="1">
    <citation type="submission" date="2024-05" db="EMBL/GenBank/DDBJ databases">
        <authorList>
            <person name="Wallberg A."/>
        </authorList>
    </citation>
    <scope>NUCLEOTIDE SEQUENCE [LARGE SCALE GENOMIC DNA]</scope>
</reference>
<comment type="subcellular location">
    <subcellularLocation>
        <location evidence="2">Endoplasmic reticulum membrane</location>
        <topology evidence="2">Peripheral membrane protein</topology>
        <orientation evidence="2">Lumenal side</orientation>
    </subcellularLocation>
</comment>
<dbReference type="InterPro" id="IPR007266">
    <property type="entry name" value="Ero1"/>
</dbReference>
<evidence type="ECO:0000256" key="14">
    <source>
        <dbReference type="ARBA" id="ARBA00023180"/>
    </source>
</evidence>
<dbReference type="GO" id="GO:0005789">
    <property type="term" value="C:endoplasmic reticulum membrane"/>
    <property type="evidence" value="ECO:0007669"/>
    <property type="project" value="UniProtKB-SubCell"/>
</dbReference>
<dbReference type="SUPFAM" id="SSF110019">
    <property type="entry name" value="ERO1-like"/>
    <property type="match status" value="1"/>
</dbReference>